<reference evidence="6" key="1">
    <citation type="journal article" date="2004" name="Nature">
        <title>Genome duplication in the teleost fish Tetraodon nigroviridis reveals the early vertebrate proto-karyotype.</title>
        <authorList>
            <person name="Jaillon O."/>
            <person name="Aury J.-M."/>
            <person name="Brunet F."/>
            <person name="Petit J.-L."/>
            <person name="Stange-Thomann N."/>
            <person name="Mauceli E."/>
            <person name="Bouneau L."/>
            <person name="Fischer C."/>
            <person name="Ozouf-Costaz C."/>
            <person name="Bernot A."/>
            <person name="Nicaud S."/>
            <person name="Jaffe D."/>
            <person name="Fisher S."/>
            <person name="Lutfalla G."/>
            <person name="Dossat C."/>
            <person name="Segurens B."/>
            <person name="Dasilva C."/>
            <person name="Salanoubat M."/>
            <person name="Levy M."/>
            <person name="Boudet N."/>
            <person name="Castellano S."/>
            <person name="Anthouard V."/>
            <person name="Jubin C."/>
            <person name="Castelli V."/>
            <person name="Katinka M."/>
            <person name="Vacherie B."/>
            <person name="Biemont C."/>
            <person name="Skalli Z."/>
            <person name="Cattolico L."/>
            <person name="Poulain J."/>
            <person name="De Berardinis V."/>
            <person name="Cruaud C."/>
            <person name="Duprat S."/>
            <person name="Brottier P."/>
            <person name="Coutanceau J.-P."/>
            <person name="Gouzy J."/>
            <person name="Parra G."/>
            <person name="Lardier G."/>
            <person name="Chapple C."/>
            <person name="McKernan K.J."/>
            <person name="McEwan P."/>
            <person name="Bosak S."/>
            <person name="Kellis M."/>
            <person name="Volff J.-N."/>
            <person name="Guigo R."/>
            <person name="Zody M.C."/>
            <person name="Mesirov J."/>
            <person name="Lindblad-Toh K."/>
            <person name="Birren B."/>
            <person name="Nusbaum C."/>
            <person name="Kahn D."/>
            <person name="Robinson-Rechavi M."/>
            <person name="Laudet V."/>
            <person name="Schachter V."/>
            <person name="Quetier F."/>
            <person name="Saurin W."/>
            <person name="Scarpelli C."/>
            <person name="Wincker P."/>
            <person name="Lander E.S."/>
            <person name="Weissenbach J."/>
            <person name="Roest Crollius H."/>
        </authorList>
    </citation>
    <scope>NUCLEOTIDE SEQUENCE [LARGE SCALE GENOMIC DNA]</scope>
</reference>
<evidence type="ECO:0000256" key="2">
    <source>
        <dbReference type="ARBA" id="ARBA00023180"/>
    </source>
</evidence>
<dbReference type="AlphaFoldDB" id="Q4S8W8"/>
<dbReference type="SUPFAM" id="SSF48726">
    <property type="entry name" value="Immunoglobulin"/>
    <property type="match status" value="1"/>
</dbReference>
<gene>
    <name evidence="6" type="ORF">GSTENG00022157001</name>
</gene>
<proteinExistence type="predicted"/>
<keyword evidence="3" id="KW-0393">Immunoglobulin domain</keyword>
<dbReference type="EMBL" id="CAAE01014703">
    <property type="protein sequence ID" value="CAG02914.1"/>
    <property type="molecule type" value="Genomic_DNA"/>
</dbReference>
<feature type="chain" id="PRO_5004243528" evidence="4">
    <location>
        <begin position="21"/>
        <end position="151"/>
    </location>
</feature>
<accession>Q4S8W8</accession>
<keyword evidence="1" id="KW-1015">Disulfide bond</keyword>
<keyword evidence="2" id="KW-0325">Glycoprotein</keyword>
<dbReference type="InterPro" id="IPR036179">
    <property type="entry name" value="Ig-like_dom_sf"/>
</dbReference>
<feature type="signal peptide" evidence="4">
    <location>
        <begin position="1"/>
        <end position="20"/>
    </location>
</feature>
<organism evidence="6">
    <name type="scientific">Tetraodon nigroviridis</name>
    <name type="common">Spotted green pufferfish</name>
    <name type="synonym">Chelonodon nigroviridis</name>
    <dbReference type="NCBI Taxonomy" id="99883"/>
    <lineage>
        <taxon>Eukaryota</taxon>
        <taxon>Metazoa</taxon>
        <taxon>Chordata</taxon>
        <taxon>Craniata</taxon>
        <taxon>Vertebrata</taxon>
        <taxon>Euteleostomi</taxon>
        <taxon>Actinopterygii</taxon>
        <taxon>Neopterygii</taxon>
        <taxon>Teleostei</taxon>
        <taxon>Neoteleostei</taxon>
        <taxon>Acanthomorphata</taxon>
        <taxon>Eupercaria</taxon>
        <taxon>Tetraodontiformes</taxon>
        <taxon>Tetradontoidea</taxon>
        <taxon>Tetraodontidae</taxon>
        <taxon>Tetraodon</taxon>
    </lineage>
</organism>
<dbReference type="InterPro" id="IPR013783">
    <property type="entry name" value="Ig-like_fold"/>
</dbReference>
<dbReference type="OrthoDB" id="9904367at2759"/>
<evidence type="ECO:0000313" key="6">
    <source>
        <dbReference type="EMBL" id="CAG02914.1"/>
    </source>
</evidence>
<keyword evidence="4" id="KW-0732">Signal</keyword>
<protein>
    <submittedName>
        <fullName evidence="6">(spotted green pufferfish) hypothetical protein</fullName>
    </submittedName>
</protein>
<reference evidence="6" key="2">
    <citation type="submission" date="2004-02" db="EMBL/GenBank/DDBJ databases">
        <authorList>
            <consortium name="Genoscope"/>
            <consortium name="Whitehead Institute Centre for Genome Research"/>
        </authorList>
    </citation>
    <scope>NUCLEOTIDE SEQUENCE</scope>
</reference>
<dbReference type="InterPro" id="IPR007110">
    <property type="entry name" value="Ig-like_dom"/>
</dbReference>
<feature type="domain" description="Ig-like" evidence="5">
    <location>
        <begin position="29"/>
        <end position="132"/>
    </location>
</feature>
<dbReference type="PANTHER" id="PTHR11890">
    <property type="entry name" value="INTERLEUKIN-1 RECEPTOR FAMILY MEMBER"/>
    <property type="match status" value="1"/>
</dbReference>
<dbReference type="Gene3D" id="2.60.40.10">
    <property type="entry name" value="Immunoglobulins"/>
    <property type="match status" value="1"/>
</dbReference>
<evidence type="ECO:0000256" key="1">
    <source>
        <dbReference type="ARBA" id="ARBA00023157"/>
    </source>
</evidence>
<dbReference type="KEGG" id="tng:GSTEN00022157G001"/>
<sequence>MKLLAVVEGVVSLCLLVTDGFPVLEDRLPEIIGSDHVKIKVHPGQQLFLNCEAFANCAADQTLIYWLVNGSFPEDAPSSGRIVEMEESGFEDGAILQRSLWLKNITSEDLTSTFTCVVKNAAGKVLKHTTFTHLSSELCGKNSKSPKHSVK</sequence>
<dbReference type="InterPro" id="IPR015621">
    <property type="entry name" value="IL-1_rcpt_fam"/>
</dbReference>
<evidence type="ECO:0000256" key="4">
    <source>
        <dbReference type="SAM" id="SignalP"/>
    </source>
</evidence>
<comment type="caution">
    <text evidence="6">The sequence shown here is derived from an EMBL/GenBank/DDBJ whole genome shotgun (WGS) entry which is preliminary data.</text>
</comment>
<evidence type="ECO:0000256" key="3">
    <source>
        <dbReference type="ARBA" id="ARBA00023319"/>
    </source>
</evidence>
<dbReference type="PANTHER" id="PTHR11890:SF44">
    <property type="entry name" value="X-LINKED INTERLEUKIN-1 RECEPTOR ACCESSORY PROTEIN-LIKE 2"/>
    <property type="match status" value="1"/>
</dbReference>
<evidence type="ECO:0000259" key="5">
    <source>
        <dbReference type="PROSITE" id="PS50835"/>
    </source>
</evidence>
<name>Q4S8W8_TETNG</name>
<dbReference type="PROSITE" id="PS50835">
    <property type="entry name" value="IG_LIKE"/>
    <property type="match status" value="1"/>
</dbReference>